<evidence type="ECO:0000313" key="13">
    <source>
        <dbReference type="Proteomes" id="UP000827549"/>
    </source>
</evidence>
<evidence type="ECO:0000256" key="7">
    <source>
        <dbReference type="ARBA" id="ARBA00049119"/>
    </source>
</evidence>
<evidence type="ECO:0000256" key="4">
    <source>
        <dbReference type="ARBA" id="ARBA00022692"/>
    </source>
</evidence>
<comment type="subcellular location">
    <subcellularLocation>
        <location evidence="1">Membrane</location>
        <topology evidence="1">Multi-pass membrane protein</topology>
    </subcellularLocation>
</comment>
<dbReference type="InterPro" id="IPR005828">
    <property type="entry name" value="MFS_sugar_transport-like"/>
</dbReference>
<feature type="transmembrane region" description="Helical" evidence="10">
    <location>
        <begin position="75"/>
        <end position="95"/>
    </location>
</feature>
<feature type="transmembrane region" description="Helical" evidence="10">
    <location>
        <begin position="379"/>
        <end position="401"/>
    </location>
</feature>
<dbReference type="PANTHER" id="PTHR48022:SF2">
    <property type="entry name" value="PLASTIDIC GLUCOSE TRANSPORTER 4"/>
    <property type="match status" value="1"/>
</dbReference>
<dbReference type="Pfam" id="PF00083">
    <property type="entry name" value="Sugar_tr"/>
    <property type="match status" value="1"/>
</dbReference>
<comment type="catalytic activity">
    <reaction evidence="7">
        <text>myo-inositol(out) + H(+)(out) = myo-inositol(in) + H(+)(in)</text>
        <dbReference type="Rhea" id="RHEA:60364"/>
        <dbReference type="ChEBI" id="CHEBI:15378"/>
        <dbReference type="ChEBI" id="CHEBI:17268"/>
    </reaction>
</comment>
<feature type="compositionally biased region" description="Low complexity" evidence="9">
    <location>
        <begin position="581"/>
        <end position="605"/>
    </location>
</feature>
<evidence type="ECO:0000259" key="11">
    <source>
        <dbReference type="PROSITE" id="PS50850"/>
    </source>
</evidence>
<feature type="compositionally biased region" description="Basic and acidic residues" evidence="9">
    <location>
        <begin position="553"/>
        <end position="566"/>
    </location>
</feature>
<feature type="region of interest" description="Disordered" evidence="9">
    <location>
        <begin position="546"/>
        <end position="605"/>
    </location>
</feature>
<feature type="transmembrane region" description="Helical" evidence="10">
    <location>
        <begin position="346"/>
        <end position="367"/>
    </location>
</feature>
<feature type="compositionally biased region" description="Basic residues" evidence="9">
    <location>
        <begin position="567"/>
        <end position="576"/>
    </location>
</feature>
<keyword evidence="5 10" id="KW-1133">Transmembrane helix</keyword>
<feature type="domain" description="Major facilitator superfamily (MFS) profile" evidence="11">
    <location>
        <begin position="30"/>
        <end position="501"/>
    </location>
</feature>
<evidence type="ECO:0000256" key="9">
    <source>
        <dbReference type="SAM" id="MobiDB-lite"/>
    </source>
</evidence>
<keyword evidence="13" id="KW-1185">Reference proteome</keyword>
<feature type="transmembrane region" description="Helical" evidence="10">
    <location>
        <begin position="455"/>
        <end position="471"/>
    </location>
</feature>
<dbReference type="PROSITE" id="PS50850">
    <property type="entry name" value="MFS"/>
    <property type="match status" value="1"/>
</dbReference>
<dbReference type="PANTHER" id="PTHR48022">
    <property type="entry name" value="PLASTIDIC GLUCOSE TRANSPORTER 4"/>
    <property type="match status" value="1"/>
</dbReference>
<feature type="transmembrane region" description="Helical" evidence="10">
    <location>
        <begin position="211"/>
        <end position="230"/>
    </location>
</feature>
<name>A0AAF0Y5U6_9TREE</name>
<feature type="transmembrane region" description="Helical" evidence="10">
    <location>
        <begin position="478"/>
        <end position="497"/>
    </location>
</feature>
<feature type="transmembrane region" description="Helical" evidence="10">
    <location>
        <begin position="413"/>
        <end position="435"/>
    </location>
</feature>
<dbReference type="GeneID" id="87804134"/>
<dbReference type="EMBL" id="CP086714">
    <property type="protein sequence ID" value="WOO77288.1"/>
    <property type="molecule type" value="Genomic_DNA"/>
</dbReference>
<keyword evidence="12" id="KW-0762">Sugar transport</keyword>
<keyword evidence="3 8" id="KW-0813">Transport</keyword>
<dbReference type="PROSITE" id="PS00217">
    <property type="entry name" value="SUGAR_TRANSPORT_2"/>
    <property type="match status" value="1"/>
</dbReference>
<dbReference type="AlphaFoldDB" id="A0AAF0Y5U6"/>
<evidence type="ECO:0000256" key="10">
    <source>
        <dbReference type="SAM" id="Phobius"/>
    </source>
</evidence>
<accession>A0AAF0Y5U6</accession>
<gene>
    <name evidence="12" type="primary">HGT1_0</name>
    <name evidence="12" type="ORF">LOC62_01G000876</name>
</gene>
<organism evidence="12 13">
    <name type="scientific">Vanrija pseudolonga</name>
    <dbReference type="NCBI Taxonomy" id="143232"/>
    <lineage>
        <taxon>Eukaryota</taxon>
        <taxon>Fungi</taxon>
        <taxon>Dikarya</taxon>
        <taxon>Basidiomycota</taxon>
        <taxon>Agaricomycotina</taxon>
        <taxon>Tremellomycetes</taxon>
        <taxon>Trichosporonales</taxon>
        <taxon>Trichosporonaceae</taxon>
        <taxon>Vanrija</taxon>
    </lineage>
</organism>
<evidence type="ECO:0000256" key="8">
    <source>
        <dbReference type="RuleBase" id="RU003346"/>
    </source>
</evidence>
<feature type="transmembrane region" description="Helical" evidence="10">
    <location>
        <begin position="102"/>
        <end position="121"/>
    </location>
</feature>
<reference evidence="12" key="1">
    <citation type="submission" date="2023-10" db="EMBL/GenBank/DDBJ databases">
        <authorList>
            <person name="Noh H."/>
        </authorList>
    </citation>
    <scope>NUCLEOTIDE SEQUENCE</scope>
    <source>
        <strain evidence="12">DUCC4014</strain>
    </source>
</reference>
<dbReference type="PRINTS" id="PR00171">
    <property type="entry name" value="SUGRTRNSPORT"/>
</dbReference>
<dbReference type="PROSITE" id="PS00216">
    <property type="entry name" value="SUGAR_TRANSPORT_1"/>
    <property type="match status" value="1"/>
</dbReference>
<sequence length="605" mass="65782">MGGTTDVDILARAGATGWRGLFQNGKVVAITLFSSVGGVLYGYNQGVFGQVQVMENFVDRYYLELNSDNVARKGLLTAILELGAFLGAFMAGPLADAYSRKYSLSAWCFLFMVGVAIQTGADANPHAGCIYAGRWFAGMGVGAISMLVPMYNAELAPPGIRGSLVSLQQLAITFGILISYWIAYGTNFIGGTKYNSVTKTGQSTAAWRLPLSLQLIPGAVLCVGALFLPFSPRWLMLKGREDECLTTLAHLRGGDPSAPEIQYEFRALQAERLVEREIAKERYGYDDVNFKVSLMEYRRLFTSKPLLKRLLIGASAQGLQQWTGINAIIYYAPSIFKEIGLTGNTIGLLATGVVGIVNFVLTIPAVLFVDNFGRKPILIWGMANMAISHATVGAIVATYGGKFDTHKSAGNGAVFMIFWFIANFAVTWGPLAWVISSEVWPLDMRAKGMAISSSTNWIMNFTVAMVTPVMFKNIGYKTYMVFMCFCIVGLLFSIFIVPELKGLSLEEVDHIFGDDAGAKDQQRRDRIAHEIGLDKLASDIIHKEQVHGPAGGYDHKDVEKSEAEVKPKRRFGRKAAKAAEETAVPAAAAEATEATAVSDAAPQIR</sequence>
<dbReference type="InterPro" id="IPR003663">
    <property type="entry name" value="Sugar/inositol_transpt"/>
</dbReference>
<dbReference type="FunFam" id="1.20.1250.20:FF:000026">
    <property type="entry name" value="MFS quinate transporter QutD"/>
    <property type="match status" value="1"/>
</dbReference>
<proteinExistence type="inferred from homology"/>
<dbReference type="GO" id="GO:0016020">
    <property type="term" value="C:membrane"/>
    <property type="evidence" value="ECO:0007669"/>
    <property type="project" value="UniProtKB-SubCell"/>
</dbReference>
<feature type="transmembrane region" description="Helical" evidence="10">
    <location>
        <begin position="133"/>
        <end position="152"/>
    </location>
</feature>
<evidence type="ECO:0000256" key="6">
    <source>
        <dbReference type="ARBA" id="ARBA00023136"/>
    </source>
</evidence>
<dbReference type="Proteomes" id="UP000827549">
    <property type="component" value="Chromosome 1"/>
</dbReference>
<dbReference type="Gene3D" id="1.20.1250.20">
    <property type="entry name" value="MFS general substrate transporter like domains"/>
    <property type="match status" value="1"/>
</dbReference>
<evidence type="ECO:0000256" key="5">
    <source>
        <dbReference type="ARBA" id="ARBA00022989"/>
    </source>
</evidence>
<evidence type="ECO:0000256" key="1">
    <source>
        <dbReference type="ARBA" id="ARBA00004141"/>
    </source>
</evidence>
<dbReference type="RefSeq" id="XP_062623320.1">
    <property type="nucleotide sequence ID" value="XM_062767336.1"/>
</dbReference>
<protein>
    <submittedName>
        <fullName evidence="12">High-affinity glucose transporter</fullName>
    </submittedName>
</protein>
<dbReference type="InterPro" id="IPR005829">
    <property type="entry name" value="Sugar_transporter_CS"/>
</dbReference>
<evidence type="ECO:0000256" key="3">
    <source>
        <dbReference type="ARBA" id="ARBA00022448"/>
    </source>
</evidence>
<dbReference type="CDD" id="cd17356">
    <property type="entry name" value="MFS_HXT"/>
    <property type="match status" value="1"/>
</dbReference>
<keyword evidence="6 10" id="KW-0472">Membrane</keyword>
<dbReference type="GO" id="GO:0005351">
    <property type="term" value="F:carbohydrate:proton symporter activity"/>
    <property type="evidence" value="ECO:0007669"/>
    <property type="project" value="TreeGrafter"/>
</dbReference>
<feature type="transmembrane region" description="Helical" evidence="10">
    <location>
        <begin position="164"/>
        <end position="183"/>
    </location>
</feature>
<comment type="similarity">
    <text evidence="2 8">Belongs to the major facilitator superfamily. Sugar transporter (TC 2.A.1.1) family.</text>
</comment>
<keyword evidence="4 10" id="KW-0812">Transmembrane</keyword>
<dbReference type="NCBIfam" id="TIGR00879">
    <property type="entry name" value="SP"/>
    <property type="match status" value="1"/>
</dbReference>
<dbReference type="InterPro" id="IPR020846">
    <property type="entry name" value="MFS_dom"/>
</dbReference>
<dbReference type="SUPFAM" id="SSF103473">
    <property type="entry name" value="MFS general substrate transporter"/>
    <property type="match status" value="1"/>
</dbReference>
<evidence type="ECO:0000313" key="12">
    <source>
        <dbReference type="EMBL" id="WOO77288.1"/>
    </source>
</evidence>
<dbReference type="InterPro" id="IPR036259">
    <property type="entry name" value="MFS_trans_sf"/>
</dbReference>
<evidence type="ECO:0000256" key="2">
    <source>
        <dbReference type="ARBA" id="ARBA00010992"/>
    </source>
</evidence>
<dbReference type="InterPro" id="IPR050360">
    <property type="entry name" value="MFS_Sugar_Transporters"/>
</dbReference>